<dbReference type="Gene3D" id="1.10.340.30">
    <property type="entry name" value="Hypothetical protein, domain 2"/>
    <property type="match status" value="1"/>
</dbReference>
<evidence type="ECO:0000256" key="7">
    <source>
        <dbReference type="ARBA" id="ARBA00023004"/>
    </source>
</evidence>
<protein>
    <submittedName>
        <fullName evidence="12">Endonuclease-3</fullName>
    </submittedName>
</protein>
<evidence type="ECO:0000313" key="13">
    <source>
        <dbReference type="Proteomes" id="UP000280881"/>
    </source>
</evidence>
<keyword evidence="12" id="KW-0540">Nuclease</keyword>
<dbReference type="Gene3D" id="1.10.1670.10">
    <property type="entry name" value="Helix-hairpin-Helix base-excision DNA repair enzymes (C-terminal)"/>
    <property type="match status" value="1"/>
</dbReference>
<evidence type="ECO:0000256" key="2">
    <source>
        <dbReference type="ARBA" id="ARBA00008343"/>
    </source>
</evidence>
<dbReference type="GO" id="GO:0016798">
    <property type="term" value="F:hydrolase activity, acting on glycosyl bonds"/>
    <property type="evidence" value="ECO:0007669"/>
    <property type="project" value="UniProtKB-KW"/>
</dbReference>
<keyword evidence="13" id="KW-1185">Reference proteome</keyword>
<keyword evidence="5" id="KW-0227">DNA damage</keyword>
<dbReference type="EMBL" id="RBIE01000002">
    <property type="protein sequence ID" value="RKQ61602.1"/>
    <property type="molecule type" value="Genomic_DNA"/>
</dbReference>
<dbReference type="PROSITE" id="PS00764">
    <property type="entry name" value="ENDONUCLEASE_III_1"/>
    <property type="match status" value="1"/>
</dbReference>
<keyword evidence="7" id="KW-0408">Iron</keyword>
<evidence type="ECO:0000256" key="5">
    <source>
        <dbReference type="ARBA" id="ARBA00022763"/>
    </source>
</evidence>
<dbReference type="GO" id="GO:0006284">
    <property type="term" value="P:base-excision repair"/>
    <property type="evidence" value="ECO:0007669"/>
    <property type="project" value="InterPro"/>
</dbReference>
<evidence type="ECO:0000259" key="11">
    <source>
        <dbReference type="SMART" id="SM00478"/>
    </source>
</evidence>
<comment type="caution">
    <text evidence="12">The sequence shown here is derived from an EMBL/GenBank/DDBJ whole genome shotgun (WGS) entry which is preliminary data.</text>
</comment>
<evidence type="ECO:0000313" key="12">
    <source>
        <dbReference type="EMBL" id="RKQ61602.1"/>
    </source>
</evidence>
<accession>A0A420W668</accession>
<dbReference type="CDD" id="cd00056">
    <property type="entry name" value="ENDO3c"/>
    <property type="match status" value="1"/>
</dbReference>
<dbReference type="GO" id="GO:0140097">
    <property type="term" value="F:catalytic activity, acting on DNA"/>
    <property type="evidence" value="ECO:0007669"/>
    <property type="project" value="UniProtKB-ARBA"/>
</dbReference>
<sequence>MRKLKERIEEVYRRLLKLYPNPHKPNRTPLEQAVFTVLSQNTTDKNANRCVERLRELTGGDFLKIPSLPKEEVVNAIRPCGMFNQKYKALVEFLKDWPEVERKLKELSPEEGVKLLTSFPYIGPKTARVILTFGFGKNAFPIDTHCKRVLKRLGLFPADWSLEDISRFMEENFTAEFNRVFHYNLIRLGREICRARKPRCDICPLGDLCSYYSNLSQP</sequence>
<reference evidence="12 13" key="1">
    <citation type="submission" date="2018-10" db="EMBL/GenBank/DDBJ databases">
        <title>Genomic Encyclopedia of Type Strains, Phase IV (KMG-IV): sequencing the most valuable type-strain genomes for metagenomic binning, comparative biology and taxonomic classification.</title>
        <authorList>
            <person name="Goeker M."/>
        </authorList>
    </citation>
    <scope>NUCLEOTIDE SEQUENCE [LARGE SCALE GENOMIC DNA]</scope>
    <source>
        <strain evidence="12 13">DSM 15521</strain>
    </source>
</reference>
<dbReference type="InterPro" id="IPR004035">
    <property type="entry name" value="Endouclease-III_FeS-bd_BS"/>
</dbReference>
<evidence type="ECO:0000256" key="4">
    <source>
        <dbReference type="ARBA" id="ARBA00022723"/>
    </source>
</evidence>
<evidence type="ECO:0000256" key="8">
    <source>
        <dbReference type="ARBA" id="ARBA00023014"/>
    </source>
</evidence>
<dbReference type="PIRSF" id="PIRSF001435">
    <property type="entry name" value="Nth"/>
    <property type="match status" value="1"/>
</dbReference>
<keyword evidence="12" id="KW-0255">Endonuclease</keyword>
<evidence type="ECO:0000256" key="6">
    <source>
        <dbReference type="ARBA" id="ARBA00022801"/>
    </source>
</evidence>
<dbReference type="GO" id="GO:0051539">
    <property type="term" value="F:4 iron, 4 sulfur cluster binding"/>
    <property type="evidence" value="ECO:0007669"/>
    <property type="project" value="UniProtKB-KW"/>
</dbReference>
<keyword evidence="4" id="KW-0479">Metal-binding</keyword>
<organism evidence="12 13">
    <name type="scientific">Thermovibrio guaymasensis</name>
    <dbReference type="NCBI Taxonomy" id="240167"/>
    <lineage>
        <taxon>Bacteria</taxon>
        <taxon>Pseudomonadati</taxon>
        <taxon>Aquificota</taxon>
        <taxon>Aquificia</taxon>
        <taxon>Desulfurobacteriales</taxon>
        <taxon>Desulfurobacteriaceae</taxon>
        <taxon>Thermovibrio</taxon>
    </lineage>
</organism>
<feature type="domain" description="HhH-GPD" evidence="11">
    <location>
        <begin position="38"/>
        <end position="191"/>
    </location>
</feature>
<dbReference type="InterPro" id="IPR023170">
    <property type="entry name" value="HhH_base_excis_C"/>
</dbReference>
<evidence type="ECO:0000256" key="1">
    <source>
        <dbReference type="ARBA" id="ARBA00001966"/>
    </source>
</evidence>
<name>A0A420W668_9BACT</name>
<dbReference type="AlphaFoldDB" id="A0A420W668"/>
<dbReference type="SMART" id="SM00525">
    <property type="entry name" value="FES"/>
    <property type="match status" value="1"/>
</dbReference>
<evidence type="ECO:0000256" key="9">
    <source>
        <dbReference type="ARBA" id="ARBA00023204"/>
    </source>
</evidence>
<keyword evidence="9" id="KW-0234">DNA repair</keyword>
<keyword evidence="3" id="KW-0004">4Fe-4S</keyword>
<keyword evidence="8" id="KW-0411">Iron-sulfur</keyword>
<dbReference type="PANTHER" id="PTHR10359">
    <property type="entry name" value="A/G-SPECIFIC ADENINE GLYCOSYLASE/ENDONUCLEASE III"/>
    <property type="match status" value="1"/>
</dbReference>
<keyword evidence="10" id="KW-0326">Glycosidase</keyword>
<comment type="similarity">
    <text evidence="2">Belongs to the Nth/MutY family.</text>
</comment>
<dbReference type="Pfam" id="PF10576">
    <property type="entry name" value="EndIII_4Fe-2S"/>
    <property type="match status" value="1"/>
</dbReference>
<dbReference type="GO" id="GO:0004519">
    <property type="term" value="F:endonuclease activity"/>
    <property type="evidence" value="ECO:0007669"/>
    <property type="project" value="UniProtKB-KW"/>
</dbReference>
<dbReference type="InterPro" id="IPR003651">
    <property type="entry name" value="Endonuclease3_FeS-loop_motif"/>
</dbReference>
<dbReference type="Pfam" id="PF00730">
    <property type="entry name" value="HhH-GPD"/>
    <property type="match status" value="1"/>
</dbReference>
<dbReference type="GO" id="GO:0046872">
    <property type="term" value="F:metal ion binding"/>
    <property type="evidence" value="ECO:0007669"/>
    <property type="project" value="UniProtKB-KW"/>
</dbReference>
<dbReference type="InterPro" id="IPR011257">
    <property type="entry name" value="DNA_glycosylase"/>
</dbReference>
<keyword evidence="6" id="KW-0378">Hydrolase</keyword>
<dbReference type="InterPro" id="IPR003265">
    <property type="entry name" value="HhH-GPD_domain"/>
</dbReference>
<dbReference type="OrthoDB" id="9802365at2"/>
<proteinExistence type="inferred from homology"/>
<comment type="cofactor">
    <cofactor evidence="1">
        <name>[4Fe-4S] cluster</name>
        <dbReference type="ChEBI" id="CHEBI:49883"/>
    </cofactor>
</comment>
<dbReference type="Proteomes" id="UP000280881">
    <property type="component" value="Unassembled WGS sequence"/>
</dbReference>
<dbReference type="RefSeq" id="WP_121171379.1">
    <property type="nucleotide sequence ID" value="NZ_RBIE01000002.1"/>
</dbReference>
<dbReference type="SUPFAM" id="SSF48150">
    <property type="entry name" value="DNA-glycosylase"/>
    <property type="match status" value="1"/>
</dbReference>
<dbReference type="PANTHER" id="PTHR10359:SF19">
    <property type="entry name" value="DNA REPAIR GLYCOSYLASE MJ1434-RELATED"/>
    <property type="match status" value="1"/>
</dbReference>
<evidence type="ECO:0000256" key="3">
    <source>
        <dbReference type="ARBA" id="ARBA00022485"/>
    </source>
</evidence>
<gene>
    <name evidence="12" type="ORF">C7457_1038</name>
</gene>
<dbReference type="SMART" id="SM00478">
    <property type="entry name" value="ENDO3c"/>
    <property type="match status" value="1"/>
</dbReference>
<evidence type="ECO:0000256" key="10">
    <source>
        <dbReference type="ARBA" id="ARBA00023295"/>
    </source>
</evidence>